<organism evidence="1 2">
    <name type="scientific">Hibiscus sabdariffa</name>
    <name type="common">roselle</name>
    <dbReference type="NCBI Taxonomy" id="183260"/>
    <lineage>
        <taxon>Eukaryota</taxon>
        <taxon>Viridiplantae</taxon>
        <taxon>Streptophyta</taxon>
        <taxon>Embryophyta</taxon>
        <taxon>Tracheophyta</taxon>
        <taxon>Spermatophyta</taxon>
        <taxon>Magnoliopsida</taxon>
        <taxon>eudicotyledons</taxon>
        <taxon>Gunneridae</taxon>
        <taxon>Pentapetalae</taxon>
        <taxon>rosids</taxon>
        <taxon>malvids</taxon>
        <taxon>Malvales</taxon>
        <taxon>Malvaceae</taxon>
        <taxon>Malvoideae</taxon>
        <taxon>Hibiscus</taxon>
    </lineage>
</organism>
<reference evidence="1 2" key="1">
    <citation type="journal article" date="2024" name="G3 (Bethesda)">
        <title>Genome assembly of Hibiscus sabdariffa L. provides insights into metabolisms of medicinal natural products.</title>
        <authorList>
            <person name="Kim T."/>
        </authorList>
    </citation>
    <scope>NUCLEOTIDE SEQUENCE [LARGE SCALE GENOMIC DNA]</scope>
    <source>
        <strain evidence="1">TK-2024</strain>
        <tissue evidence="1">Old leaves</tissue>
    </source>
</reference>
<dbReference type="EMBL" id="JBBPBN010000026">
    <property type="protein sequence ID" value="KAK9007892.1"/>
    <property type="molecule type" value="Genomic_DNA"/>
</dbReference>
<gene>
    <name evidence="1" type="ORF">V6N11_074806</name>
</gene>
<sequence>MDLEEVKACREHERMLEMPSSGGNSPIASWRISSPDMWVAKVLAEEEREELKLERCLTPLTIEGRNEEE</sequence>
<dbReference type="Proteomes" id="UP001396334">
    <property type="component" value="Unassembled WGS sequence"/>
</dbReference>
<evidence type="ECO:0000313" key="2">
    <source>
        <dbReference type="Proteomes" id="UP001396334"/>
    </source>
</evidence>
<keyword evidence="2" id="KW-1185">Reference proteome</keyword>
<proteinExistence type="predicted"/>
<accession>A0ABR2R4M0</accession>
<evidence type="ECO:0000313" key="1">
    <source>
        <dbReference type="EMBL" id="KAK9007892.1"/>
    </source>
</evidence>
<protein>
    <submittedName>
        <fullName evidence="1">Uncharacterized protein</fullName>
    </submittedName>
</protein>
<comment type="caution">
    <text evidence="1">The sequence shown here is derived from an EMBL/GenBank/DDBJ whole genome shotgun (WGS) entry which is preliminary data.</text>
</comment>
<name>A0ABR2R4M0_9ROSI</name>